<evidence type="ECO:0000313" key="1">
    <source>
        <dbReference type="EMBL" id="NJW55763.1"/>
    </source>
</evidence>
<comment type="caution">
    <text evidence="1">The sequence shown here is derived from an EMBL/GenBank/DDBJ whole genome shotgun (WGS) entry which is preliminary data.</text>
</comment>
<dbReference type="Proteomes" id="UP000703674">
    <property type="component" value="Unassembled WGS sequence"/>
</dbReference>
<dbReference type="SUPFAM" id="SSF63411">
    <property type="entry name" value="LuxS/MPP-like metallohydrolase"/>
    <property type="match status" value="1"/>
</dbReference>
<evidence type="ECO:0000313" key="2">
    <source>
        <dbReference type="Proteomes" id="UP000703674"/>
    </source>
</evidence>
<dbReference type="InterPro" id="IPR011249">
    <property type="entry name" value="Metalloenz_LuxS/M16"/>
</dbReference>
<feature type="non-terminal residue" evidence="1">
    <location>
        <position position="1"/>
    </location>
</feature>
<dbReference type="EMBL" id="JAAVJR010001514">
    <property type="protein sequence ID" value="NJW55763.1"/>
    <property type="molecule type" value="Genomic_DNA"/>
</dbReference>
<name>A0ABX1DAK9_9FLAO</name>
<accession>A0ABX1DAK9</accession>
<protein>
    <submittedName>
        <fullName evidence="1">Insulinase family protein</fullName>
    </submittedName>
</protein>
<dbReference type="Gene3D" id="3.30.830.10">
    <property type="entry name" value="Metalloenzyme, LuxS/M16 peptidase-like"/>
    <property type="match status" value="1"/>
</dbReference>
<feature type="non-terminal residue" evidence="1">
    <location>
        <position position="99"/>
    </location>
</feature>
<keyword evidence="2" id="KW-1185">Reference proteome</keyword>
<proteinExistence type="predicted"/>
<sequence>GESVGIFRDEIAKYREGIKPEDLEFTKNALIKSNALRFETQGSLLGMLQEMSAYDLPANYIEQEENIIRNMTLEQHKKLAQKYLDESKMAYLVVGDAET</sequence>
<organism evidence="1 2">
    <name type="scientific">Salinimicrobium oceani</name>
    <dbReference type="NCBI Taxonomy" id="2722702"/>
    <lineage>
        <taxon>Bacteria</taxon>
        <taxon>Pseudomonadati</taxon>
        <taxon>Bacteroidota</taxon>
        <taxon>Flavobacteriia</taxon>
        <taxon>Flavobacteriales</taxon>
        <taxon>Flavobacteriaceae</taxon>
        <taxon>Salinimicrobium</taxon>
    </lineage>
</organism>
<gene>
    <name evidence="1" type="ORF">HC175_22885</name>
</gene>
<reference evidence="1 2" key="1">
    <citation type="submission" date="2020-03" db="EMBL/GenBank/DDBJ databases">
        <title>Salinimicrobium sp. nov, isolated from SCS.</title>
        <authorList>
            <person name="Cao W.R."/>
        </authorList>
    </citation>
    <scope>NUCLEOTIDE SEQUENCE [LARGE SCALE GENOMIC DNA]</scope>
    <source>
        <strain evidence="2">J15B91</strain>
    </source>
</reference>